<dbReference type="Proteomes" id="UP001642464">
    <property type="component" value="Unassembled WGS sequence"/>
</dbReference>
<keyword evidence="2" id="KW-1133">Transmembrane helix</keyword>
<feature type="transmembrane region" description="Helical" evidence="2">
    <location>
        <begin position="413"/>
        <end position="435"/>
    </location>
</feature>
<dbReference type="SMART" id="SM01411">
    <property type="entry name" value="Ephrin_rec_like"/>
    <property type="match status" value="2"/>
</dbReference>
<feature type="transmembrane region" description="Helical" evidence="2">
    <location>
        <begin position="384"/>
        <end position="407"/>
    </location>
</feature>
<keyword evidence="2" id="KW-0812">Transmembrane</keyword>
<protein>
    <submittedName>
        <fullName evidence="3">Endosome/lysosome-associated apoptosis and autophagy regulator 1</fullName>
    </submittedName>
</protein>
<accession>A0ABP0S8I6</accession>
<gene>
    <name evidence="3" type="ORF">SCF082_LOCUS50510</name>
</gene>
<evidence type="ECO:0000313" key="4">
    <source>
        <dbReference type="Proteomes" id="UP001642464"/>
    </source>
</evidence>
<dbReference type="Gene3D" id="2.10.50.10">
    <property type="entry name" value="Tumor Necrosis Factor Receptor, subunit A, domain 2"/>
    <property type="match status" value="1"/>
</dbReference>
<sequence length="653" mass="69741">MNCSCIAGYELGDCSGCEPNFHSLPQKLGQLHSCRACPGNGMVCHGRGSCFDDAAAKREPQQIQESTAALTAKGNGSCVCHEEHFFGSDEEGRITCVDGNCPAGSVNPVMQVRSLLKAVLARSAALEPLVLQPAGSATCSACPAGKFSTGATCKNCEAGHYAPERSSTCLPCPGGLFSEEGSAKCIACPAGSISVAASGGCSECEAGFFAKDSITCEPCPGGTRSSAASSTCQSCPAGEVSSPKSAVCTSCKGVLVRATPDFAKQSCQILALDVVLALIAWIAAACLCFLCLTGFAYGIPVADVSAQGAKLVVTTSLAHFLLTWARPEAGWFGKQVTFSGTGVPDLDSKRFSVKPLSSFQLTLSASESSLDTSMGHLHVKSLRGFLVMGFWRCPLIGWCILFLGVFSASISQISWSLTLVVSSLGMCTGALAFALRRRQGRTPLVKRYRQFFKEWPLALECSNRGPERSMAAGQLQDFIQFFETFIKDRSMYYVCSNIIKPLTEPYQLSFVEVVGSTKMEWFVSHYWGMSVRHFGDAIRKHALSYREAWRDSGYWICTFSNNQWRVEEAGSSAPAHLVPVRSLPHHPPCQKRSLSGPLAVHLHGCFARGEGRHRRRGGRGQDGQGTGHAGGTGHSRGGSTDDPRSHRANARGL</sequence>
<evidence type="ECO:0000256" key="1">
    <source>
        <dbReference type="SAM" id="MobiDB-lite"/>
    </source>
</evidence>
<dbReference type="SUPFAM" id="SSF57184">
    <property type="entry name" value="Growth factor receptor domain"/>
    <property type="match status" value="1"/>
</dbReference>
<reference evidence="3 4" key="1">
    <citation type="submission" date="2024-02" db="EMBL/GenBank/DDBJ databases">
        <authorList>
            <person name="Chen Y."/>
            <person name="Shah S."/>
            <person name="Dougan E. K."/>
            <person name="Thang M."/>
            <person name="Chan C."/>
        </authorList>
    </citation>
    <scope>NUCLEOTIDE SEQUENCE [LARGE SCALE GENOMIC DNA]</scope>
</reference>
<keyword evidence="2" id="KW-0472">Membrane</keyword>
<feature type="transmembrane region" description="Helical" evidence="2">
    <location>
        <begin position="274"/>
        <end position="297"/>
    </location>
</feature>
<keyword evidence="4" id="KW-1185">Reference proteome</keyword>
<evidence type="ECO:0000256" key="2">
    <source>
        <dbReference type="SAM" id="Phobius"/>
    </source>
</evidence>
<comment type="caution">
    <text evidence="3">The sequence shown here is derived from an EMBL/GenBank/DDBJ whole genome shotgun (WGS) entry which is preliminary data.</text>
</comment>
<evidence type="ECO:0000313" key="3">
    <source>
        <dbReference type="EMBL" id="CAK9108620.1"/>
    </source>
</evidence>
<dbReference type="PANTHER" id="PTHR46967:SF1">
    <property type="entry name" value="KERATIN-ASSOCIATED PROTEIN 16-1-LIKE"/>
    <property type="match status" value="1"/>
</dbReference>
<feature type="compositionally biased region" description="Gly residues" evidence="1">
    <location>
        <begin position="620"/>
        <end position="636"/>
    </location>
</feature>
<name>A0ABP0S8I6_9DINO</name>
<feature type="region of interest" description="Disordered" evidence="1">
    <location>
        <begin position="609"/>
        <end position="653"/>
    </location>
</feature>
<organism evidence="3 4">
    <name type="scientific">Durusdinium trenchii</name>
    <dbReference type="NCBI Taxonomy" id="1381693"/>
    <lineage>
        <taxon>Eukaryota</taxon>
        <taxon>Sar</taxon>
        <taxon>Alveolata</taxon>
        <taxon>Dinophyceae</taxon>
        <taxon>Suessiales</taxon>
        <taxon>Symbiodiniaceae</taxon>
        <taxon>Durusdinium</taxon>
    </lineage>
</organism>
<dbReference type="EMBL" id="CAXAMM010043128">
    <property type="protein sequence ID" value="CAK9108620.1"/>
    <property type="molecule type" value="Genomic_DNA"/>
</dbReference>
<dbReference type="InterPro" id="IPR009030">
    <property type="entry name" value="Growth_fac_rcpt_cys_sf"/>
</dbReference>
<proteinExistence type="predicted"/>
<dbReference type="PANTHER" id="PTHR46967">
    <property type="entry name" value="INSULIN-LIKE GROWTH FACTOR BINDING PROTEIN,N-TERMINAL"/>
    <property type="match status" value="1"/>
</dbReference>